<evidence type="ECO:0000259" key="2">
    <source>
        <dbReference type="Pfam" id="PF18990"/>
    </source>
</evidence>
<dbReference type="EMBL" id="CP139558">
    <property type="protein sequence ID" value="WPU96789.1"/>
    <property type="molecule type" value="Genomic_DNA"/>
</dbReference>
<feature type="signal peptide" evidence="1">
    <location>
        <begin position="1"/>
        <end position="21"/>
    </location>
</feature>
<name>A0ABZ0TV38_9SPHI</name>
<evidence type="ECO:0000313" key="4">
    <source>
        <dbReference type="Proteomes" id="UP001324380"/>
    </source>
</evidence>
<protein>
    <submittedName>
        <fullName evidence="3">DUF5723 family protein</fullName>
    </submittedName>
</protein>
<organism evidence="3 4">
    <name type="scientific">Mucilaginibacter sabulilitoris</name>
    <dbReference type="NCBI Taxonomy" id="1173583"/>
    <lineage>
        <taxon>Bacteria</taxon>
        <taxon>Pseudomonadati</taxon>
        <taxon>Bacteroidota</taxon>
        <taxon>Sphingobacteriia</taxon>
        <taxon>Sphingobacteriales</taxon>
        <taxon>Sphingobacteriaceae</taxon>
        <taxon>Mucilaginibacter</taxon>
    </lineage>
</organism>
<gene>
    <name evidence="3" type="ORF">SNE25_14795</name>
</gene>
<proteinExistence type="predicted"/>
<accession>A0ABZ0TV38</accession>
<sequence length="483" mass="54845">MNKIYIVFCLLFFFFSLSVSAQQFSQYNTGTLYDSFENPSQRSFIPDSSRQYAFNFLIPNFDANTYVTGNIQPGLKSRLFSRTAFYDTEGLKIGKGQYNHFNANVNAYSIMFKVFTSLNGDVEMGFSAQTKVESRGLFSDESLALLNGVNNFHANSYSDIFNDTYRFQAYHQLSFSYRERINNKFALGFKVSGLLGIQYQQIDIVESHISFNREVPTQPTALLYLRGRYYDSYIPGQMTAHDYLPTFRNPGAAVSLGASYKTDDRITIQANVKDLGFIHWSKRSAIYDFNNSEPINDLTSTHREDTLYNRTHKLLKNNGTVQSFTTPINGRAELSATKSYWLGDGNNLKYTPTLIASKELFYAGFTGALVNHFQFGKFTATLTTSYDDMKFFNLGTQFMVKSPNVEFFVGTDRLINTGRFALASLHNDAQIQHEGDYSGGDLYLGFSLKFGHVIEHPMNASSIPMGEKGFFGRLFGRLFKTDR</sequence>
<evidence type="ECO:0000256" key="1">
    <source>
        <dbReference type="SAM" id="SignalP"/>
    </source>
</evidence>
<dbReference type="InterPro" id="IPR043781">
    <property type="entry name" value="DUF5723"/>
</dbReference>
<keyword evidence="4" id="KW-1185">Reference proteome</keyword>
<dbReference type="Pfam" id="PF18990">
    <property type="entry name" value="DUF5723"/>
    <property type="match status" value="1"/>
</dbReference>
<keyword evidence="1" id="KW-0732">Signal</keyword>
<feature type="domain" description="DUF5723" evidence="2">
    <location>
        <begin position="93"/>
        <end position="412"/>
    </location>
</feature>
<dbReference type="RefSeq" id="WP_321565877.1">
    <property type="nucleotide sequence ID" value="NZ_CP139558.1"/>
</dbReference>
<feature type="chain" id="PRO_5045112614" evidence="1">
    <location>
        <begin position="22"/>
        <end position="483"/>
    </location>
</feature>
<reference evidence="3 4" key="1">
    <citation type="submission" date="2023-11" db="EMBL/GenBank/DDBJ databases">
        <title>Analysis of the Genomes of Mucilaginibacter gossypii cycad 4 and M. sabulilitoris SNA2: microbes with the potential for plant growth promotion.</title>
        <authorList>
            <person name="Hirsch A.M."/>
            <person name="Humm E."/>
            <person name="Rubbi M."/>
            <person name="Del Vecchio G."/>
            <person name="Ha S.M."/>
            <person name="Pellegrini M."/>
            <person name="Gunsalus R.P."/>
        </authorList>
    </citation>
    <scope>NUCLEOTIDE SEQUENCE [LARGE SCALE GENOMIC DNA]</scope>
    <source>
        <strain evidence="3 4">SNA2</strain>
    </source>
</reference>
<evidence type="ECO:0000313" key="3">
    <source>
        <dbReference type="EMBL" id="WPU96789.1"/>
    </source>
</evidence>
<dbReference type="Proteomes" id="UP001324380">
    <property type="component" value="Chromosome"/>
</dbReference>